<keyword evidence="4 6" id="KW-0067">ATP-binding</keyword>
<keyword evidence="2" id="KW-0813">Transport</keyword>
<dbReference type="CDD" id="cd03257">
    <property type="entry name" value="ABC_NikE_OppD_transporters"/>
    <property type="match status" value="1"/>
</dbReference>
<comment type="similarity">
    <text evidence="1">Belongs to the ABC transporter superfamily.</text>
</comment>
<dbReference type="Pfam" id="PF08352">
    <property type="entry name" value="oligo_HPY"/>
    <property type="match status" value="1"/>
</dbReference>
<dbReference type="PANTHER" id="PTHR43776">
    <property type="entry name" value="TRANSPORT ATP-BINDING PROTEIN"/>
    <property type="match status" value="1"/>
</dbReference>
<evidence type="ECO:0000256" key="3">
    <source>
        <dbReference type="ARBA" id="ARBA00022741"/>
    </source>
</evidence>
<organism evidence="6 7">
    <name type="scientific">Paenibacillus radicis</name>
    <name type="common">ex Xue et al. 2023</name>
    <dbReference type="NCBI Taxonomy" id="2972489"/>
    <lineage>
        <taxon>Bacteria</taxon>
        <taxon>Bacillati</taxon>
        <taxon>Bacillota</taxon>
        <taxon>Bacilli</taxon>
        <taxon>Bacillales</taxon>
        <taxon>Paenibacillaceae</taxon>
        <taxon>Paenibacillus</taxon>
    </lineage>
</organism>
<dbReference type="PANTHER" id="PTHR43776:SF8">
    <property type="entry name" value="ABC TRANSPORTER, ATP-BINDING PROTEIN"/>
    <property type="match status" value="1"/>
</dbReference>
<reference evidence="6 7" key="1">
    <citation type="submission" date="2022-08" db="EMBL/GenBank/DDBJ databases">
        <title>Paenibacillus endoradicis sp. nov., Paenibacillus radicibacter sp. nov and Paenibacillus pararadicis sp. nov., three cold-adapted plant growth-promoting bacteria isolated from root of Larix gmelinii in Great Khingan.</title>
        <authorList>
            <person name="Xue H."/>
        </authorList>
    </citation>
    <scope>NUCLEOTIDE SEQUENCE [LARGE SCALE GENOMIC DNA]</scope>
    <source>
        <strain evidence="6 7">N5-1-1-5</strain>
    </source>
</reference>
<dbReference type="InterPro" id="IPR013563">
    <property type="entry name" value="Oligopep_ABC_C"/>
</dbReference>
<dbReference type="Proteomes" id="UP001300012">
    <property type="component" value="Unassembled WGS sequence"/>
</dbReference>
<keyword evidence="7" id="KW-1185">Reference proteome</keyword>
<dbReference type="InterPro" id="IPR017871">
    <property type="entry name" value="ABC_transporter-like_CS"/>
</dbReference>
<dbReference type="PROSITE" id="PS00211">
    <property type="entry name" value="ABC_TRANSPORTER_1"/>
    <property type="match status" value="1"/>
</dbReference>
<sequence length="339" mass="37690">MKEILLEVNNVKKYFPLKKGVFSKQLGYVKAVDDVSFSIFKGETFGLVGESGCGKSTLSRVIMRLTDADSGEIKFDNIDLLNLKGEQLRKQRGKFQMVFQKPFESLNPRRTVGQIIGAPFEIHGAAAGADKEKRVKRLLELVGLSPQYINRYPHEFSGGQRQRIGIARAIALNPKLVVCDEAVSALDVSIQSQILNLLDDLQKEFGLTYLFISHNLSIVKHMSNRIAVMYLGSIVEIADAEELYANARHPYTKALLSAIPMPDPDFNKERIILSGDVPSPVNPPTGCRFCTRCKDVMPICSEVAPEFIELSDKHAVACHLFTNASAEIQQQQPVLLNRG</sequence>
<keyword evidence="3" id="KW-0547">Nucleotide-binding</keyword>
<protein>
    <submittedName>
        <fullName evidence="6">ATP-binding cassette domain-containing protein</fullName>
    </submittedName>
</protein>
<dbReference type="Gene3D" id="3.40.50.300">
    <property type="entry name" value="P-loop containing nucleotide triphosphate hydrolases"/>
    <property type="match status" value="1"/>
</dbReference>
<dbReference type="PROSITE" id="PS50893">
    <property type="entry name" value="ABC_TRANSPORTER_2"/>
    <property type="match status" value="1"/>
</dbReference>
<accession>A0ABT1YHZ3</accession>
<dbReference type="RefSeq" id="WP_258214383.1">
    <property type="nucleotide sequence ID" value="NZ_JANQBD010000011.1"/>
</dbReference>
<dbReference type="SUPFAM" id="SSF52540">
    <property type="entry name" value="P-loop containing nucleoside triphosphate hydrolases"/>
    <property type="match status" value="1"/>
</dbReference>
<dbReference type="GO" id="GO:0005524">
    <property type="term" value="F:ATP binding"/>
    <property type="evidence" value="ECO:0007669"/>
    <property type="project" value="UniProtKB-KW"/>
</dbReference>
<dbReference type="InterPro" id="IPR050319">
    <property type="entry name" value="ABC_transp_ATP-bind"/>
</dbReference>
<gene>
    <name evidence="6" type="ORF">NV381_16465</name>
</gene>
<evidence type="ECO:0000256" key="1">
    <source>
        <dbReference type="ARBA" id="ARBA00005417"/>
    </source>
</evidence>
<evidence type="ECO:0000259" key="5">
    <source>
        <dbReference type="PROSITE" id="PS50893"/>
    </source>
</evidence>
<dbReference type="SMART" id="SM00382">
    <property type="entry name" value="AAA"/>
    <property type="match status" value="1"/>
</dbReference>
<proteinExistence type="inferred from homology"/>
<dbReference type="InterPro" id="IPR003593">
    <property type="entry name" value="AAA+_ATPase"/>
</dbReference>
<evidence type="ECO:0000313" key="6">
    <source>
        <dbReference type="EMBL" id="MCR8632798.1"/>
    </source>
</evidence>
<comment type="caution">
    <text evidence="6">The sequence shown here is derived from an EMBL/GenBank/DDBJ whole genome shotgun (WGS) entry which is preliminary data.</text>
</comment>
<evidence type="ECO:0000313" key="7">
    <source>
        <dbReference type="Proteomes" id="UP001300012"/>
    </source>
</evidence>
<evidence type="ECO:0000256" key="4">
    <source>
        <dbReference type="ARBA" id="ARBA00022840"/>
    </source>
</evidence>
<name>A0ABT1YHZ3_9BACL</name>
<evidence type="ECO:0000256" key="2">
    <source>
        <dbReference type="ARBA" id="ARBA00022448"/>
    </source>
</evidence>
<dbReference type="InterPro" id="IPR003439">
    <property type="entry name" value="ABC_transporter-like_ATP-bd"/>
</dbReference>
<dbReference type="EMBL" id="JANQBD010000011">
    <property type="protein sequence ID" value="MCR8632798.1"/>
    <property type="molecule type" value="Genomic_DNA"/>
</dbReference>
<dbReference type="NCBIfam" id="TIGR01727">
    <property type="entry name" value="oligo_HPY"/>
    <property type="match status" value="1"/>
</dbReference>
<dbReference type="Pfam" id="PF00005">
    <property type="entry name" value="ABC_tran"/>
    <property type="match status" value="1"/>
</dbReference>
<feature type="domain" description="ABC transporter" evidence="5">
    <location>
        <begin position="6"/>
        <end position="256"/>
    </location>
</feature>
<dbReference type="InterPro" id="IPR027417">
    <property type="entry name" value="P-loop_NTPase"/>
</dbReference>